<protein>
    <recommendedName>
        <fullName evidence="10">Dof-type domain-containing protein</fullName>
    </recommendedName>
</protein>
<feature type="region of interest" description="Disordered" evidence="9">
    <location>
        <begin position="185"/>
        <end position="226"/>
    </location>
</feature>
<proteinExistence type="predicted"/>
<evidence type="ECO:0000256" key="6">
    <source>
        <dbReference type="ARBA" id="ARBA00023163"/>
    </source>
</evidence>
<dbReference type="PROSITE" id="PS50884">
    <property type="entry name" value="ZF_DOF_2"/>
    <property type="match status" value="1"/>
</dbReference>
<dbReference type="GO" id="GO:0003677">
    <property type="term" value="F:DNA binding"/>
    <property type="evidence" value="ECO:0007669"/>
    <property type="project" value="UniProtKB-UniRule"/>
</dbReference>
<feature type="compositionally biased region" description="Low complexity" evidence="9">
    <location>
        <begin position="208"/>
        <end position="226"/>
    </location>
</feature>
<dbReference type="Pfam" id="PF02701">
    <property type="entry name" value="Zn_ribbon_Dof"/>
    <property type="match status" value="1"/>
</dbReference>
<name>A0A835BUR0_9POAL</name>
<keyword evidence="2 8" id="KW-0863">Zinc-finger</keyword>
<keyword evidence="3" id="KW-0862">Zinc</keyword>
<keyword evidence="6" id="KW-0804">Transcription</keyword>
<accession>A0A835BUR0</accession>
<dbReference type="PANTHER" id="PTHR31089">
    <property type="entry name" value="CYCLIC DOF FACTOR 2"/>
    <property type="match status" value="1"/>
</dbReference>
<evidence type="ECO:0000256" key="9">
    <source>
        <dbReference type="SAM" id="MobiDB-lite"/>
    </source>
</evidence>
<dbReference type="GO" id="GO:0005634">
    <property type="term" value="C:nucleus"/>
    <property type="evidence" value="ECO:0007669"/>
    <property type="project" value="UniProtKB-SubCell"/>
</dbReference>
<keyword evidence="5 8" id="KW-0238">DNA-binding</keyword>
<evidence type="ECO:0000256" key="5">
    <source>
        <dbReference type="ARBA" id="ARBA00023125"/>
    </source>
</evidence>
<evidence type="ECO:0000256" key="2">
    <source>
        <dbReference type="ARBA" id="ARBA00022771"/>
    </source>
</evidence>
<evidence type="ECO:0000313" key="12">
    <source>
        <dbReference type="Proteomes" id="UP000636709"/>
    </source>
</evidence>
<dbReference type="PANTHER" id="PTHR31089:SF82">
    <property type="entry name" value="DOF-TYPE DOMAIN-CONTAINING PROTEIN"/>
    <property type="match status" value="1"/>
</dbReference>
<evidence type="ECO:0000313" key="11">
    <source>
        <dbReference type="EMBL" id="KAF8715804.1"/>
    </source>
</evidence>
<gene>
    <name evidence="11" type="ORF">HU200_026756</name>
</gene>
<reference evidence="11" key="1">
    <citation type="submission" date="2020-07" db="EMBL/GenBank/DDBJ databases">
        <title>Genome sequence and genetic diversity analysis of an under-domesticated orphan crop, white fonio (Digitaria exilis).</title>
        <authorList>
            <person name="Bennetzen J.L."/>
            <person name="Chen S."/>
            <person name="Ma X."/>
            <person name="Wang X."/>
            <person name="Yssel A.E.J."/>
            <person name="Chaluvadi S.R."/>
            <person name="Johnson M."/>
            <person name="Gangashetty P."/>
            <person name="Hamidou F."/>
            <person name="Sanogo M.D."/>
            <person name="Zwaenepoel A."/>
            <person name="Wallace J."/>
            <person name="Van De Peer Y."/>
            <person name="Van Deynze A."/>
        </authorList>
    </citation>
    <scope>NUCLEOTIDE SEQUENCE</scope>
    <source>
        <tissue evidence="11">Leaves</tissue>
    </source>
</reference>
<dbReference type="InterPro" id="IPR045174">
    <property type="entry name" value="Dof"/>
</dbReference>
<feature type="domain" description="Dof-type" evidence="10">
    <location>
        <begin position="144"/>
        <end position="198"/>
    </location>
</feature>
<sequence length="287" mass="29905">MRCLQIAGSLQVEAAAPSAMQVWKTTLQTRHSAPAPPQIMVSTARTHPTTDSVCYIYTNGQTMPASTRAACTGAAAGIKLFGKVITTQQQPPMPHAGAIAGNAPPAPRLLQQQQVAAAAAPGRGSAELLEEAARARAAAAEARLPCPRCRSRDTKFCYFNNYNVNQPRHFCRACHRYWTAGGAIRNVPVGSGRRKNRPAVLPPPPASPHAAVATSSSSADHVSGSGSPPVVFTSGFTVPGHGGSPPFHLAPSPAYGATVGLPETTTTGQCWWLVASAAHSVASDRAF</sequence>
<evidence type="ECO:0000256" key="4">
    <source>
        <dbReference type="ARBA" id="ARBA00023015"/>
    </source>
</evidence>
<keyword evidence="12" id="KW-1185">Reference proteome</keyword>
<evidence type="ECO:0000256" key="7">
    <source>
        <dbReference type="ARBA" id="ARBA00023242"/>
    </source>
</evidence>
<dbReference type="GO" id="GO:0008270">
    <property type="term" value="F:zinc ion binding"/>
    <property type="evidence" value="ECO:0007669"/>
    <property type="project" value="UniProtKB-KW"/>
</dbReference>
<evidence type="ECO:0000256" key="3">
    <source>
        <dbReference type="ARBA" id="ARBA00022833"/>
    </source>
</evidence>
<dbReference type="GO" id="GO:0003700">
    <property type="term" value="F:DNA-binding transcription factor activity"/>
    <property type="evidence" value="ECO:0007669"/>
    <property type="project" value="InterPro"/>
</dbReference>
<keyword evidence="4" id="KW-0805">Transcription regulation</keyword>
<comment type="caution">
    <text evidence="11">The sequence shown here is derived from an EMBL/GenBank/DDBJ whole genome shotgun (WGS) entry which is preliminary data.</text>
</comment>
<comment type="subcellular location">
    <subcellularLocation>
        <location evidence="8">Nucleus</location>
    </subcellularLocation>
</comment>
<dbReference type="AlphaFoldDB" id="A0A835BUR0"/>
<dbReference type="OrthoDB" id="1927254at2759"/>
<evidence type="ECO:0000259" key="10">
    <source>
        <dbReference type="PROSITE" id="PS50884"/>
    </source>
</evidence>
<organism evidence="11 12">
    <name type="scientific">Digitaria exilis</name>
    <dbReference type="NCBI Taxonomy" id="1010633"/>
    <lineage>
        <taxon>Eukaryota</taxon>
        <taxon>Viridiplantae</taxon>
        <taxon>Streptophyta</taxon>
        <taxon>Embryophyta</taxon>
        <taxon>Tracheophyta</taxon>
        <taxon>Spermatophyta</taxon>
        <taxon>Magnoliopsida</taxon>
        <taxon>Liliopsida</taxon>
        <taxon>Poales</taxon>
        <taxon>Poaceae</taxon>
        <taxon>PACMAD clade</taxon>
        <taxon>Panicoideae</taxon>
        <taxon>Panicodae</taxon>
        <taxon>Paniceae</taxon>
        <taxon>Anthephorinae</taxon>
        <taxon>Digitaria</taxon>
    </lineage>
</organism>
<evidence type="ECO:0000256" key="8">
    <source>
        <dbReference type="PROSITE-ProRule" id="PRU00071"/>
    </source>
</evidence>
<dbReference type="PROSITE" id="PS01361">
    <property type="entry name" value="ZF_DOF_1"/>
    <property type="match status" value="1"/>
</dbReference>
<dbReference type="Proteomes" id="UP000636709">
    <property type="component" value="Unassembled WGS sequence"/>
</dbReference>
<keyword evidence="7 8" id="KW-0539">Nucleus</keyword>
<keyword evidence="1" id="KW-0479">Metal-binding</keyword>
<dbReference type="EMBL" id="JACEFO010001730">
    <property type="protein sequence ID" value="KAF8715804.1"/>
    <property type="molecule type" value="Genomic_DNA"/>
</dbReference>
<evidence type="ECO:0000256" key="1">
    <source>
        <dbReference type="ARBA" id="ARBA00022723"/>
    </source>
</evidence>
<dbReference type="InterPro" id="IPR003851">
    <property type="entry name" value="Znf_Dof"/>
</dbReference>